<feature type="signal peptide" evidence="4">
    <location>
        <begin position="1"/>
        <end position="22"/>
    </location>
</feature>
<dbReference type="PANTHER" id="PTHR30290:SF9">
    <property type="entry name" value="OLIGOPEPTIDE-BINDING PROTEIN APPA"/>
    <property type="match status" value="1"/>
</dbReference>
<evidence type="ECO:0000256" key="4">
    <source>
        <dbReference type="SAM" id="SignalP"/>
    </source>
</evidence>
<organism evidence="6 7">
    <name type="scientific">Staphylococcus saccharolyticus</name>
    <dbReference type="NCBI Taxonomy" id="33028"/>
    <lineage>
        <taxon>Bacteria</taxon>
        <taxon>Bacillati</taxon>
        <taxon>Bacillota</taxon>
        <taxon>Bacilli</taxon>
        <taxon>Bacillales</taxon>
        <taxon>Staphylococcaceae</taxon>
        <taxon>Staphylococcus</taxon>
    </lineage>
</organism>
<dbReference type="AlphaFoldDB" id="A0A380H0M5"/>
<dbReference type="PANTHER" id="PTHR30290">
    <property type="entry name" value="PERIPLASMIC BINDING COMPONENT OF ABC TRANSPORTER"/>
    <property type="match status" value="1"/>
</dbReference>
<dbReference type="InterPro" id="IPR050035">
    <property type="entry name" value="NikA"/>
</dbReference>
<dbReference type="GO" id="GO:0043190">
    <property type="term" value="C:ATP-binding cassette (ABC) transporter complex"/>
    <property type="evidence" value="ECO:0007669"/>
    <property type="project" value="InterPro"/>
</dbReference>
<dbReference type="InterPro" id="IPR039424">
    <property type="entry name" value="SBP_5"/>
</dbReference>
<evidence type="ECO:0000259" key="5">
    <source>
        <dbReference type="Pfam" id="PF00496"/>
    </source>
</evidence>
<reference evidence="6 7" key="1">
    <citation type="submission" date="2018-06" db="EMBL/GenBank/DDBJ databases">
        <authorList>
            <consortium name="Pathogen Informatics"/>
            <person name="Doyle S."/>
        </authorList>
    </citation>
    <scope>NUCLEOTIDE SEQUENCE [LARGE SCALE GENOMIC DNA]</scope>
    <source>
        <strain evidence="6 7">NCTC11807</strain>
    </source>
</reference>
<dbReference type="Proteomes" id="UP000255425">
    <property type="component" value="Unassembled WGS sequence"/>
</dbReference>
<feature type="chain" id="PRO_5039560067" evidence="4">
    <location>
        <begin position="23"/>
        <end position="491"/>
    </location>
</feature>
<accession>A0A380H0M5</accession>
<dbReference type="InterPro" id="IPR030678">
    <property type="entry name" value="Peptide/Ni-bd"/>
</dbReference>
<evidence type="ECO:0000256" key="3">
    <source>
        <dbReference type="ARBA" id="ARBA00022729"/>
    </source>
</evidence>
<dbReference type="InterPro" id="IPR000914">
    <property type="entry name" value="SBP_5_dom"/>
</dbReference>
<dbReference type="SUPFAM" id="SSF53850">
    <property type="entry name" value="Periplasmic binding protein-like II"/>
    <property type="match status" value="1"/>
</dbReference>
<keyword evidence="3 4" id="KW-0732">Signal</keyword>
<name>A0A380H0M5_9STAP</name>
<dbReference type="RefSeq" id="WP_115312730.1">
    <property type="nucleotide sequence ID" value="NZ_CP066042.1"/>
</dbReference>
<evidence type="ECO:0000313" key="6">
    <source>
        <dbReference type="EMBL" id="SUM68807.1"/>
    </source>
</evidence>
<gene>
    <name evidence="6" type="primary">gsiB</name>
    <name evidence="6" type="ORF">NCTC11807_00644</name>
</gene>
<evidence type="ECO:0000256" key="2">
    <source>
        <dbReference type="ARBA" id="ARBA00022448"/>
    </source>
</evidence>
<dbReference type="Gene3D" id="3.40.190.10">
    <property type="entry name" value="Periplasmic binding protein-like II"/>
    <property type="match status" value="1"/>
</dbReference>
<dbReference type="CDD" id="cd08490">
    <property type="entry name" value="PBP2_NikA_DppA_OppA_like_3"/>
    <property type="match status" value="1"/>
</dbReference>
<keyword evidence="7" id="KW-1185">Reference proteome</keyword>
<dbReference type="GeneID" id="63934923"/>
<protein>
    <submittedName>
        <fullName evidence="6">Nickel ABC transporter nickel-binding protein</fullName>
    </submittedName>
</protein>
<dbReference type="GO" id="GO:0015833">
    <property type="term" value="P:peptide transport"/>
    <property type="evidence" value="ECO:0007669"/>
    <property type="project" value="TreeGrafter"/>
</dbReference>
<dbReference type="Gene3D" id="3.10.105.10">
    <property type="entry name" value="Dipeptide-binding Protein, Domain 3"/>
    <property type="match status" value="1"/>
</dbReference>
<keyword evidence="2" id="KW-0813">Transport</keyword>
<dbReference type="EMBL" id="UHDZ01000001">
    <property type="protein sequence ID" value="SUM68807.1"/>
    <property type="molecule type" value="Genomic_DNA"/>
</dbReference>
<sequence length="491" mass="55508">MKKFITLIVMISFILASCGGNSNNDKNTLNVEIPLKTKSIAPYETDIPVRVGALESLFKMSKDGKVKPLLVKSYHQKSDDTLELTLKDNVKFQNGHQLTGEAVKKSLEEAMKKSDLLKGSLPIKSISANNQKVTITTNEPYPELKSELANPFAAIYDIKANSKVTDKPVGTGPYQIDKYQRSQKIELSKFKDYWQGTPQLNKINVTYHEDGNTRVDNLLSSKSDLTTDVPIDRINDVKQSKKADIQSTSGFRTHLLLYNHESNKMNKNVREALDMIINRKEIAQNVSKNYAKPAAGPFNHRLKSLEKEQVQPQNIDKAKKLLAKECYTQSNPLKLKMSTYNGRPELPKIGQVIQSEAKKANIDIQLHNVDDIDGYLKDTKAWDISMYSYLSIPRGDTGYFFNTAYLSDGALNKGHYNNKDVTQLIKKLNTTFGDKQRATVTNEILDQSKQDIPNSYITYNHQIDGVSNKVKHFKVTPESIYLIDYKLSKSE</sequence>
<feature type="domain" description="Solute-binding protein family 5" evidence="5">
    <location>
        <begin position="65"/>
        <end position="408"/>
    </location>
</feature>
<comment type="similarity">
    <text evidence="1">Belongs to the bacterial solute-binding protein 5 family.</text>
</comment>
<dbReference type="Pfam" id="PF00496">
    <property type="entry name" value="SBP_bac_5"/>
    <property type="match status" value="1"/>
</dbReference>
<dbReference type="NCBIfam" id="NF045468">
    <property type="entry name" value="Opp5A_nikA"/>
    <property type="match status" value="1"/>
</dbReference>
<evidence type="ECO:0000313" key="7">
    <source>
        <dbReference type="Proteomes" id="UP000255425"/>
    </source>
</evidence>
<dbReference type="PIRSF" id="PIRSF002741">
    <property type="entry name" value="MppA"/>
    <property type="match status" value="1"/>
</dbReference>
<dbReference type="GO" id="GO:1904680">
    <property type="term" value="F:peptide transmembrane transporter activity"/>
    <property type="evidence" value="ECO:0007669"/>
    <property type="project" value="TreeGrafter"/>
</dbReference>
<evidence type="ECO:0000256" key="1">
    <source>
        <dbReference type="ARBA" id="ARBA00005695"/>
    </source>
</evidence>
<dbReference type="PROSITE" id="PS51257">
    <property type="entry name" value="PROKAR_LIPOPROTEIN"/>
    <property type="match status" value="1"/>
</dbReference>
<dbReference type="GO" id="GO:0042597">
    <property type="term" value="C:periplasmic space"/>
    <property type="evidence" value="ECO:0007669"/>
    <property type="project" value="UniProtKB-ARBA"/>
</dbReference>
<proteinExistence type="inferred from homology"/>